<dbReference type="InterPro" id="IPR017853">
    <property type="entry name" value="GH"/>
</dbReference>
<sequence>MGPGAMDPILHAFLLCLLTSLSAVSTLSTLPQTCLCEVMNSTATQDSHEDGLHLQVEVDGRSVMATTDTTYLCATLDWYPQDRCNYGSCSWDHASILYIDLSNSLLEKSLVALSPLRLRLGGTVQDQIVYDTKLGSLAQPCLPLVKDDSFISDYRGGCLSMERWIALTNLFARTGTLPAFGLNALYNRNRSADGVWGPWDPSNAHDFIKFTVDHGIFVEAWELGNELTMNHVVTSIPAKQYAQDVKQLRSIITTLYKGHSQQPLLVAPDSTGNVAGNEYDWYITFLNESGPGVLDGISRHIYNLGPGNSLDLVEKILNYTILDNDLDNYRAVQRLIQTYGPWATAWVGEAGGAYNSGKNLVSNAFVNSFWYLDQLGLAATFNTKAYCRQTLIGGNYGLLNSTTFRPNPDLYSAILWKRLMGRIVLATKLKDAYPQLRSYTHCQAGSKTGGLTVLLINLSNATLSVVVDIKSPFVGEPVSSKNKMSGLIPNKSKVTLRHEYHLSASNGDPHSQTSLLNGTPLELTPLGDLPNLDPVVTENISPVSIRAFSIAFVALPDAQVPVCIYT</sequence>
<dbReference type="KEGG" id="ppp:112274848"/>
<comment type="function">
    <text evidence="10">Endoglycosidase which is a cell surface and extracellular matrix-degrading enzyme. Cleaves heparan sulfate proteoglycans (HSPGs) into heparan sulfate side chains and core proteoglycans.</text>
</comment>
<protein>
    <recommendedName>
        <fullName evidence="15">Beta-glucuronidase C-terminal domain-containing protein</fullName>
    </recommendedName>
</protein>
<evidence type="ECO:0000256" key="6">
    <source>
        <dbReference type="ARBA" id="ARBA00023136"/>
    </source>
</evidence>
<dbReference type="GO" id="GO:0005576">
    <property type="term" value="C:extracellular region"/>
    <property type="evidence" value="ECO:0007669"/>
    <property type="project" value="UniProtKB-SubCell"/>
</dbReference>
<evidence type="ECO:0000313" key="13">
    <source>
        <dbReference type="EnsemblPlants" id="Pp3c22_10580V3.1"/>
    </source>
</evidence>
<dbReference type="InterPro" id="IPR005199">
    <property type="entry name" value="Glyco_hydro_79"/>
</dbReference>
<feature type="signal peptide" evidence="11">
    <location>
        <begin position="1"/>
        <end position="23"/>
    </location>
</feature>
<dbReference type="Gramene" id="Pp3c22_10580V3.3">
    <property type="protein sequence ID" value="Pp3c22_10580V3.3"/>
    <property type="gene ID" value="Pp3c22_10580"/>
</dbReference>
<name>A0A2K1IN19_PHYPA</name>
<comment type="similarity">
    <text evidence="2">Belongs to the glycosyl hydrolase 79 family.</text>
</comment>
<dbReference type="Proteomes" id="UP000006727">
    <property type="component" value="Chromosome 22"/>
</dbReference>
<organism evidence="12">
    <name type="scientific">Physcomitrium patens</name>
    <name type="common">Spreading-leaved earth moss</name>
    <name type="synonym">Physcomitrella patens</name>
    <dbReference type="NCBI Taxonomy" id="3218"/>
    <lineage>
        <taxon>Eukaryota</taxon>
        <taxon>Viridiplantae</taxon>
        <taxon>Streptophyta</taxon>
        <taxon>Embryophyta</taxon>
        <taxon>Bryophyta</taxon>
        <taxon>Bryophytina</taxon>
        <taxon>Bryopsida</taxon>
        <taxon>Funariidae</taxon>
        <taxon>Funariales</taxon>
        <taxon>Funariaceae</taxon>
        <taxon>Physcomitrium</taxon>
    </lineage>
</organism>
<keyword evidence="7" id="KW-0325">Glycoprotein</keyword>
<evidence type="ECO:0008006" key="15">
    <source>
        <dbReference type="Google" id="ProtNLM"/>
    </source>
</evidence>
<dbReference type="PaxDb" id="3218-PP1S121_77V6.1"/>
<evidence type="ECO:0000256" key="2">
    <source>
        <dbReference type="ARBA" id="ARBA00009800"/>
    </source>
</evidence>
<dbReference type="Gene3D" id="3.20.20.80">
    <property type="entry name" value="Glycosidases"/>
    <property type="match status" value="1"/>
</dbReference>
<keyword evidence="5" id="KW-0378">Hydrolase</keyword>
<dbReference type="GO" id="GO:0004566">
    <property type="term" value="F:beta-glucuronidase activity"/>
    <property type="evidence" value="ECO:0000318"/>
    <property type="project" value="GO_Central"/>
</dbReference>
<dbReference type="Pfam" id="PF03662">
    <property type="entry name" value="Glyco_hydro_79n"/>
    <property type="match status" value="1"/>
</dbReference>
<dbReference type="GO" id="GO:0005765">
    <property type="term" value="C:lysosomal membrane"/>
    <property type="evidence" value="ECO:0007669"/>
    <property type="project" value="UniProtKB-SubCell"/>
</dbReference>
<evidence type="ECO:0000256" key="4">
    <source>
        <dbReference type="ARBA" id="ARBA00022729"/>
    </source>
</evidence>
<evidence type="ECO:0000313" key="12">
    <source>
        <dbReference type="EMBL" id="PNR30667.1"/>
    </source>
</evidence>
<dbReference type="PANTHER" id="PTHR14363">
    <property type="entry name" value="HEPARANASE-RELATED"/>
    <property type="match status" value="1"/>
</dbReference>
<reference evidence="13" key="3">
    <citation type="submission" date="2020-12" db="UniProtKB">
        <authorList>
            <consortium name="EnsemblPlants"/>
        </authorList>
    </citation>
    <scope>IDENTIFICATION</scope>
</reference>
<dbReference type="EnsemblPlants" id="Pp3c22_10580V3.3">
    <property type="protein sequence ID" value="Pp3c22_10580V3.3"/>
    <property type="gene ID" value="Pp3c22_10580"/>
</dbReference>
<dbReference type="OrthoDB" id="726732at2759"/>
<dbReference type="SUPFAM" id="SSF51445">
    <property type="entry name" value="(Trans)glycosidases"/>
    <property type="match status" value="1"/>
</dbReference>
<dbReference type="GeneID" id="112274848"/>
<evidence type="ECO:0000256" key="5">
    <source>
        <dbReference type="ARBA" id="ARBA00022801"/>
    </source>
</evidence>
<evidence type="ECO:0000256" key="10">
    <source>
        <dbReference type="ARBA" id="ARBA00055929"/>
    </source>
</evidence>
<dbReference type="PANTHER" id="PTHR14363:SF17">
    <property type="entry name" value="HEPARANASE-LIKE PROTEIN 3"/>
    <property type="match status" value="1"/>
</dbReference>
<keyword evidence="4 11" id="KW-0732">Signal</keyword>
<reference evidence="12 14" key="1">
    <citation type="journal article" date="2008" name="Science">
        <title>The Physcomitrella genome reveals evolutionary insights into the conquest of land by plants.</title>
        <authorList>
            <person name="Rensing S."/>
            <person name="Lang D."/>
            <person name="Zimmer A."/>
            <person name="Terry A."/>
            <person name="Salamov A."/>
            <person name="Shapiro H."/>
            <person name="Nishiyama T."/>
            <person name="Perroud P.-F."/>
            <person name="Lindquist E."/>
            <person name="Kamisugi Y."/>
            <person name="Tanahashi T."/>
            <person name="Sakakibara K."/>
            <person name="Fujita T."/>
            <person name="Oishi K."/>
            <person name="Shin-I T."/>
            <person name="Kuroki Y."/>
            <person name="Toyoda A."/>
            <person name="Suzuki Y."/>
            <person name="Hashimoto A."/>
            <person name="Yamaguchi K."/>
            <person name="Sugano A."/>
            <person name="Kohara Y."/>
            <person name="Fujiyama A."/>
            <person name="Anterola A."/>
            <person name="Aoki S."/>
            <person name="Ashton N."/>
            <person name="Barbazuk W.B."/>
            <person name="Barker E."/>
            <person name="Bennetzen J."/>
            <person name="Bezanilla M."/>
            <person name="Blankenship R."/>
            <person name="Cho S.H."/>
            <person name="Dutcher S."/>
            <person name="Estelle M."/>
            <person name="Fawcett J.A."/>
            <person name="Gundlach H."/>
            <person name="Hanada K."/>
            <person name="Heyl A."/>
            <person name="Hicks K.A."/>
            <person name="Hugh J."/>
            <person name="Lohr M."/>
            <person name="Mayer K."/>
            <person name="Melkozernov A."/>
            <person name="Murata T."/>
            <person name="Nelson D."/>
            <person name="Pils B."/>
            <person name="Prigge M."/>
            <person name="Reiss B."/>
            <person name="Renner T."/>
            <person name="Rombauts S."/>
            <person name="Rushton P."/>
            <person name="Sanderfoot A."/>
            <person name="Schween G."/>
            <person name="Shiu S.-H."/>
            <person name="Stueber K."/>
            <person name="Theodoulou F.L."/>
            <person name="Tu H."/>
            <person name="Van de Peer Y."/>
            <person name="Verrier P.J."/>
            <person name="Waters E."/>
            <person name="Wood A."/>
            <person name="Yang L."/>
            <person name="Cove D."/>
            <person name="Cuming A."/>
            <person name="Hasebe M."/>
            <person name="Lucas S."/>
            <person name="Mishler D.B."/>
            <person name="Reski R."/>
            <person name="Grigoriev I."/>
            <person name="Quatrano R.S."/>
            <person name="Boore J.L."/>
        </authorList>
    </citation>
    <scope>NUCLEOTIDE SEQUENCE [LARGE SCALE GENOMIC DNA]</scope>
    <source>
        <strain evidence="13 14">cv. Gransden 2004</strain>
    </source>
</reference>
<keyword evidence="8" id="KW-0458">Lysosome</keyword>
<reference evidence="12 14" key="2">
    <citation type="journal article" date="2018" name="Plant J.">
        <title>The Physcomitrella patens chromosome-scale assembly reveals moss genome structure and evolution.</title>
        <authorList>
            <person name="Lang D."/>
            <person name="Ullrich K.K."/>
            <person name="Murat F."/>
            <person name="Fuchs J."/>
            <person name="Jenkins J."/>
            <person name="Haas F.B."/>
            <person name="Piednoel M."/>
            <person name="Gundlach H."/>
            <person name="Van Bel M."/>
            <person name="Meyberg R."/>
            <person name="Vives C."/>
            <person name="Morata J."/>
            <person name="Symeonidi A."/>
            <person name="Hiss M."/>
            <person name="Muchero W."/>
            <person name="Kamisugi Y."/>
            <person name="Saleh O."/>
            <person name="Blanc G."/>
            <person name="Decker E.L."/>
            <person name="van Gessel N."/>
            <person name="Grimwood J."/>
            <person name="Hayes R.D."/>
            <person name="Graham S.W."/>
            <person name="Gunter L.E."/>
            <person name="McDaniel S.F."/>
            <person name="Hoernstein S.N.W."/>
            <person name="Larsson A."/>
            <person name="Li F.W."/>
            <person name="Perroud P.F."/>
            <person name="Phillips J."/>
            <person name="Ranjan P."/>
            <person name="Rokshar D.S."/>
            <person name="Rothfels C.J."/>
            <person name="Schneider L."/>
            <person name="Shu S."/>
            <person name="Stevenson D.W."/>
            <person name="Thummler F."/>
            <person name="Tillich M."/>
            <person name="Villarreal Aguilar J.C."/>
            <person name="Widiez T."/>
            <person name="Wong G.K."/>
            <person name="Wymore A."/>
            <person name="Zhang Y."/>
            <person name="Zimmer A.D."/>
            <person name="Quatrano R.S."/>
            <person name="Mayer K.F.X."/>
            <person name="Goodstein D."/>
            <person name="Casacuberta J.M."/>
            <person name="Vandepoele K."/>
            <person name="Reski R."/>
            <person name="Cuming A.C."/>
            <person name="Tuskan G.A."/>
            <person name="Maumus F."/>
            <person name="Salse J."/>
            <person name="Schmutz J."/>
            <person name="Rensing S.A."/>
        </authorList>
    </citation>
    <scope>NUCLEOTIDE SEQUENCE [LARGE SCALE GENOMIC DNA]</scope>
    <source>
        <strain evidence="13 14">cv. Gransden 2004</strain>
    </source>
</reference>
<dbReference type="Gramene" id="Pp3c22_10580V3.1">
    <property type="protein sequence ID" value="Pp3c22_10580V3.1"/>
    <property type="gene ID" value="Pp3c22_10580"/>
</dbReference>
<evidence type="ECO:0000313" key="14">
    <source>
        <dbReference type="Proteomes" id="UP000006727"/>
    </source>
</evidence>
<evidence type="ECO:0000256" key="9">
    <source>
        <dbReference type="ARBA" id="ARBA00023765"/>
    </source>
</evidence>
<gene>
    <name evidence="13" type="primary">LOC112274848</name>
    <name evidence="12" type="ORF">PHYPA_026983</name>
</gene>
<keyword evidence="14" id="KW-1185">Reference proteome</keyword>
<keyword evidence="6" id="KW-0472">Membrane</keyword>
<dbReference type="STRING" id="3218.A0A2K1IN19"/>
<evidence type="ECO:0000256" key="7">
    <source>
        <dbReference type="ARBA" id="ARBA00023180"/>
    </source>
</evidence>
<proteinExistence type="inferred from homology"/>
<dbReference type="RefSeq" id="XP_024360426.1">
    <property type="nucleotide sequence ID" value="XM_024504658.2"/>
</dbReference>
<keyword evidence="3" id="KW-0964">Secreted</keyword>
<feature type="chain" id="PRO_5043157968" description="Beta-glucuronidase C-terminal domain-containing protein" evidence="11">
    <location>
        <begin position="24"/>
        <end position="566"/>
    </location>
</feature>
<comment type="subcellular location">
    <subcellularLocation>
        <location evidence="9">Lysosome membrane</location>
        <topology evidence="9">Peripheral membrane protein</topology>
    </subcellularLocation>
    <subcellularLocation>
        <location evidence="1">Secreted</location>
    </subcellularLocation>
</comment>
<dbReference type="EMBL" id="ABEU02000022">
    <property type="protein sequence ID" value="PNR30667.1"/>
    <property type="molecule type" value="Genomic_DNA"/>
</dbReference>
<dbReference type="EnsemblPlants" id="Pp3c22_10580V3.1">
    <property type="protein sequence ID" value="Pp3c22_10580V3.1"/>
    <property type="gene ID" value="Pp3c22_10580"/>
</dbReference>
<evidence type="ECO:0000256" key="1">
    <source>
        <dbReference type="ARBA" id="ARBA00004613"/>
    </source>
</evidence>
<accession>A0A2K1IN19</accession>
<dbReference type="FunCoup" id="A0A2K1IN19">
    <property type="interactions" value="158"/>
</dbReference>
<evidence type="ECO:0000256" key="11">
    <source>
        <dbReference type="SAM" id="SignalP"/>
    </source>
</evidence>
<evidence type="ECO:0000256" key="8">
    <source>
        <dbReference type="ARBA" id="ARBA00023228"/>
    </source>
</evidence>
<evidence type="ECO:0000256" key="3">
    <source>
        <dbReference type="ARBA" id="ARBA00022525"/>
    </source>
</evidence>
<dbReference type="FunFam" id="3.20.20.80:FF:000023">
    <property type="entry name" value="heparanase-like protein 3"/>
    <property type="match status" value="1"/>
</dbReference>
<dbReference type="AlphaFoldDB" id="A0A2K1IN19"/>